<comment type="subunit">
    <text evidence="2">Homodimer.</text>
</comment>
<dbReference type="GO" id="GO:0005829">
    <property type="term" value="C:cytosol"/>
    <property type="evidence" value="ECO:0007669"/>
    <property type="project" value="TreeGrafter"/>
</dbReference>
<keyword evidence="1 2" id="KW-0238">DNA-binding</keyword>
<keyword evidence="6" id="KW-1185">Reference proteome</keyword>
<comment type="similarity">
    <text evidence="2">Belongs to the YbaB/EbfC family.</text>
</comment>
<proteinExistence type="inferred from homology"/>
<dbReference type="InterPro" id="IPR036894">
    <property type="entry name" value="YbaB-like_sf"/>
</dbReference>
<evidence type="ECO:0000313" key="6">
    <source>
        <dbReference type="Proteomes" id="UP000198393"/>
    </source>
</evidence>
<comment type="function">
    <text evidence="2">Binds to DNA and alters its conformation. May be involved in regulation of gene expression, nucleoid organization and DNA protection.</text>
</comment>
<evidence type="ECO:0000256" key="1">
    <source>
        <dbReference type="ARBA" id="ARBA00023125"/>
    </source>
</evidence>
<name>A0A239LHY2_EKHLU</name>
<reference evidence="5 6" key="1">
    <citation type="submission" date="2017-06" db="EMBL/GenBank/DDBJ databases">
        <authorList>
            <person name="Kim H.J."/>
            <person name="Triplett B.A."/>
        </authorList>
    </citation>
    <scope>NUCLEOTIDE SEQUENCE [LARGE SCALE GENOMIC DNA]</scope>
    <source>
        <strain evidence="5 6">DSM 19307</strain>
    </source>
</reference>
<dbReference type="GO" id="GO:0003677">
    <property type="term" value="F:DNA binding"/>
    <property type="evidence" value="ECO:0007669"/>
    <property type="project" value="UniProtKB-UniRule"/>
</dbReference>
<feature type="compositionally biased region" description="Basic and acidic residues" evidence="4">
    <location>
        <begin position="84"/>
        <end position="94"/>
    </location>
</feature>
<dbReference type="Proteomes" id="UP000198393">
    <property type="component" value="Unassembled WGS sequence"/>
</dbReference>
<evidence type="ECO:0000256" key="4">
    <source>
        <dbReference type="SAM" id="MobiDB-lite"/>
    </source>
</evidence>
<dbReference type="EMBL" id="FZPD01000005">
    <property type="protein sequence ID" value="SNT29508.1"/>
    <property type="molecule type" value="Genomic_DNA"/>
</dbReference>
<dbReference type="RefSeq" id="WP_089357921.1">
    <property type="nucleotide sequence ID" value="NZ_FZPD01000005.1"/>
</dbReference>
<evidence type="ECO:0000313" key="5">
    <source>
        <dbReference type="EMBL" id="SNT29508.1"/>
    </source>
</evidence>
<dbReference type="InterPro" id="IPR004401">
    <property type="entry name" value="YbaB/EbfC"/>
</dbReference>
<dbReference type="GO" id="GO:0043590">
    <property type="term" value="C:bacterial nucleoid"/>
    <property type="evidence" value="ECO:0007669"/>
    <property type="project" value="UniProtKB-UniRule"/>
</dbReference>
<evidence type="ECO:0000256" key="3">
    <source>
        <dbReference type="SAM" id="Coils"/>
    </source>
</evidence>
<dbReference type="PANTHER" id="PTHR33449">
    <property type="entry name" value="NUCLEOID-ASSOCIATED PROTEIN YBAB"/>
    <property type="match status" value="1"/>
</dbReference>
<dbReference type="Gene3D" id="3.30.1310.10">
    <property type="entry name" value="Nucleoid-associated protein YbaB-like domain"/>
    <property type="match status" value="1"/>
</dbReference>
<sequence length="110" mass="11908">MFDMMKMMGKVKEMQSKMKEAQDQLKDITAEGESGGGLVKATANGNKELIGLEIDDSLVNSTDKNMMRDLVIAAVNKAVGEADEKGKEHIKKSTEGLMPNIPGMDLSGMM</sequence>
<dbReference type="AlphaFoldDB" id="A0A239LHY2"/>
<keyword evidence="2" id="KW-0963">Cytoplasm</keyword>
<comment type="subcellular location">
    <subcellularLocation>
        <location evidence="2">Cytoplasm</location>
        <location evidence="2">Nucleoid</location>
    </subcellularLocation>
</comment>
<dbReference type="PANTHER" id="PTHR33449:SF1">
    <property type="entry name" value="NUCLEOID-ASSOCIATED PROTEIN YBAB"/>
    <property type="match status" value="1"/>
</dbReference>
<feature type="region of interest" description="Disordered" evidence="4">
    <location>
        <begin position="84"/>
        <end position="110"/>
    </location>
</feature>
<evidence type="ECO:0000256" key="2">
    <source>
        <dbReference type="HAMAP-Rule" id="MF_00274"/>
    </source>
</evidence>
<dbReference type="HAMAP" id="MF_00274">
    <property type="entry name" value="DNA_YbaB_EbfC"/>
    <property type="match status" value="1"/>
</dbReference>
<dbReference type="NCBIfam" id="TIGR00103">
    <property type="entry name" value="DNA_YbaB_EbfC"/>
    <property type="match status" value="1"/>
</dbReference>
<keyword evidence="3" id="KW-0175">Coiled coil</keyword>
<feature type="coiled-coil region" evidence="3">
    <location>
        <begin position="4"/>
        <end position="31"/>
    </location>
</feature>
<dbReference type="Pfam" id="PF02575">
    <property type="entry name" value="YbaB_DNA_bd"/>
    <property type="match status" value="1"/>
</dbReference>
<dbReference type="PIRSF" id="PIRSF004555">
    <property type="entry name" value="UCP004555"/>
    <property type="match status" value="1"/>
</dbReference>
<organism evidence="5 6">
    <name type="scientific">Ekhidna lutea</name>
    <dbReference type="NCBI Taxonomy" id="447679"/>
    <lineage>
        <taxon>Bacteria</taxon>
        <taxon>Pseudomonadati</taxon>
        <taxon>Bacteroidota</taxon>
        <taxon>Cytophagia</taxon>
        <taxon>Cytophagales</taxon>
        <taxon>Reichenbachiellaceae</taxon>
        <taxon>Ekhidna</taxon>
    </lineage>
</organism>
<dbReference type="OrthoDB" id="9808738at2"/>
<accession>A0A239LHY2</accession>
<gene>
    <name evidence="5" type="ORF">SAMN05421640_3254</name>
</gene>
<protein>
    <recommendedName>
        <fullName evidence="2">Nucleoid-associated protein SAMN05421640_3254</fullName>
    </recommendedName>
</protein>
<dbReference type="SUPFAM" id="SSF82607">
    <property type="entry name" value="YbaB-like"/>
    <property type="match status" value="1"/>
</dbReference>